<gene>
    <name evidence="3" type="ORF">METZ01_LOCUS112899</name>
</gene>
<dbReference type="PANTHER" id="PTHR46401">
    <property type="entry name" value="GLYCOSYLTRANSFERASE WBBK-RELATED"/>
    <property type="match status" value="1"/>
</dbReference>
<keyword evidence="1" id="KW-0808">Transferase</keyword>
<dbReference type="GO" id="GO:0016757">
    <property type="term" value="F:glycosyltransferase activity"/>
    <property type="evidence" value="ECO:0007669"/>
    <property type="project" value="InterPro"/>
</dbReference>
<dbReference type="SUPFAM" id="SSF53756">
    <property type="entry name" value="UDP-Glycosyltransferase/glycogen phosphorylase"/>
    <property type="match status" value="1"/>
</dbReference>
<protein>
    <recommendedName>
        <fullName evidence="2">Glycosyl transferase family 1 domain-containing protein</fullName>
    </recommendedName>
</protein>
<feature type="domain" description="Glycosyl transferase family 1" evidence="2">
    <location>
        <begin position="175"/>
        <end position="323"/>
    </location>
</feature>
<dbReference type="EMBL" id="UINC01014004">
    <property type="protein sequence ID" value="SVA60045.1"/>
    <property type="molecule type" value="Genomic_DNA"/>
</dbReference>
<dbReference type="PANTHER" id="PTHR46401:SF2">
    <property type="entry name" value="GLYCOSYLTRANSFERASE WBBK-RELATED"/>
    <property type="match status" value="1"/>
</dbReference>
<evidence type="ECO:0000313" key="3">
    <source>
        <dbReference type="EMBL" id="SVA60045.1"/>
    </source>
</evidence>
<evidence type="ECO:0000256" key="1">
    <source>
        <dbReference type="ARBA" id="ARBA00022679"/>
    </source>
</evidence>
<name>A0A381X5L2_9ZZZZ</name>
<dbReference type="GO" id="GO:0009103">
    <property type="term" value="P:lipopolysaccharide biosynthetic process"/>
    <property type="evidence" value="ECO:0007669"/>
    <property type="project" value="TreeGrafter"/>
</dbReference>
<dbReference type="AlphaFoldDB" id="A0A381X5L2"/>
<dbReference type="Gene3D" id="3.40.50.2000">
    <property type="entry name" value="Glycogen Phosphorylase B"/>
    <property type="match status" value="1"/>
</dbReference>
<evidence type="ECO:0000259" key="2">
    <source>
        <dbReference type="Pfam" id="PF00534"/>
    </source>
</evidence>
<accession>A0A381X5L2</accession>
<dbReference type="InterPro" id="IPR001296">
    <property type="entry name" value="Glyco_trans_1"/>
</dbReference>
<organism evidence="3">
    <name type="scientific">marine metagenome</name>
    <dbReference type="NCBI Taxonomy" id="408172"/>
    <lineage>
        <taxon>unclassified sequences</taxon>
        <taxon>metagenomes</taxon>
        <taxon>ecological metagenomes</taxon>
    </lineage>
</organism>
<sequence length="381" mass="42952">VAHQVLATLSYGDAIGHEVLGIQRVLRGAGFSSDIFVETADPRLKSLTRNFRGLPSAVTDDDLLIHHFSLSSKASRTAYALPSRMALIYHNITPPEYFIDIHPLLALRCWEGRRELGAYVPRCDLALGDSEFNRQELQALGFRKTDVLPVIPNFDHLTGEPDWSLVSQFNDAWTNILFVGRVIPNKRIEDLIKFFHAYRSTHNLRSRLIIVGSYIGFEDYLMSLYDLTSRLRTPDVHFVGQATNAELAAFYNVADVFLCASEHEGFCVPLVEAFHERVPVIAYSATAVPDTMDGGGVLYNDKDPSVVADLIDAIVSNQALCETVVDAQDIALDRYLNHDFSATLMRFVNQILEGPRLPPWELRGDFWQKFDADRDVLKHDR</sequence>
<dbReference type="CDD" id="cd03801">
    <property type="entry name" value="GT4_PimA-like"/>
    <property type="match status" value="1"/>
</dbReference>
<feature type="non-terminal residue" evidence="3">
    <location>
        <position position="1"/>
    </location>
</feature>
<reference evidence="3" key="1">
    <citation type="submission" date="2018-05" db="EMBL/GenBank/DDBJ databases">
        <authorList>
            <person name="Lanie J.A."/>
            <person name="Ng W.-L."/>
            <person name="Kazmierczak K.M."/>
            <person name="Andrzejewski T.M."/>
            <person name="Davidsen T.M."/>
            <person name="Wayne K.J."/>
            <person name="Tettelin H."/>
            <person name="Glass J.I."/>
            <person name="Rusch D."/>
            <person name="Podicherti R."/>
            <person name="Tsui H.-C.T."/>
            <person name="Winkler M.E."/>
        </authorList>
    </citation>
    <scope>NUCLEOTIDE SEQUENCE</scope>
</reference>
<dbReference type="Pfam" id="PF00534">
    <property type="entry name" value="Glycos_transf_1"/>
    <property type="match status" value="1"/>
</dbReference>
<proteinExistence type="predicted"/>